<dbReference type="Gene3D" id="1.20.58.760">
    <property type="entry name" value="Peptidase M41"/>
    <property type="match status" value="1"/>
</dbReference>
<dbReference type="Pfam" id="PF17862">
    <property type="entry name" value="AAA_lid_3"/>
    <property type="match status" value="1"/>
</dbReference>
<evidence type="ECO:0000256" key="17">
    <source>
        <dbReference type="SAM" id="MobiDB-lite"/>
    </source>
</evidence>
<dbReference type="Gene3D" id="1.10.8.60">
    <property type="match status" value="1"/>
</dbReference>
<comment type="subcellular location">
    <subcellularLocation>
        <location evidence="14">Cell membrane</location>
        <topology evidence="14">Multi-pass membrane protein</topology>
        <orientation evidence="14">Cytoplasmic side</orientation>
    </subcellularLocation>
    <subcellularLocation>
        <location evidence="1">Membrane</location>
    </subcellularLocation>
</comment>
<dbReference type="PROSITE" id="PS00674">
    <property type="entry name" value="AAA"/>
    <property type="match status" value="1"/>
</dbReference>
<evidence type="ECO:0000256" key="11">
    <source>
        <dbReference type="ARBA" id="ARBA00023049"/>
    </source>
</evidence>
<comment type="similarity">
    <text evidence="13 14">In the central section; belongs to the AAA ATPase family.</text>
</comment>
<keyword evidence="10 14" id="KW-1133">Transmembrane helix</keyword>
<dbReference type="GO" id="GO:0006508">
    <property type="term" value="P:proteolysis"/>
    <property type="evidence" value="ECO:0007669"/>
    <property type="project" value="UniProtKB-KW"/>
</dbReference>
<dbReference type="InterPro" id="IPR003959">
    <property type="entry name" value="ATPase_AAA_core"/>
</dbReference>
<keyword evidence="8 14" id="KW-0862">Zinc</keyword>
<dbReference type="InterPro" id="IPR000642">
    <property type="entry name" value="Peptidase_M41"/>
</dbReference>
<dbReference type="InterPro" id="IPR041569">
    <property type="entry name" value="AAA_lid_3"/>
</dbReference>
<feature type="domain" description="AAA+ ATPase" evidence="18">
    <location>
        <begin position="226"/>
        <end position="365"/>
    </location>
</feature>
<dbReference type="InterPro" id="IPR003593">
    <property type="entry name" value="AAA+_ATPase"/>
</dbReference>
<feature type="region of interest" description="Disordered" evidence="17">
    <location>
        <begin position="1"/>
        <end position="27"/>
    </location>
</feature>
<evidence type="ECO:0000256" key="16">
    <source>
        <dbReference type="SAM" id="Coils"/>
    </source>
</evidence>
<keyword evidence="6 14" id="KW-0547">Nucleotide-binding</keyword>
<comment type="caution">
    <text evidence="14">Lacks conserved residue(s) required for the propagation of feature annotation.</text>
</comment>
<dbReference type="GO" id="GO:0005886">
    <property type="term" value="C:plasma membrane"/>
    <property type="evidence" value="ECO:0007669"/>
    <property type="project" value="UniProtKB-SubCell"/>
</dbReference>
<keyword evidence="14" id="KW-1003">Cell membrane</keyword>
<keyword evidence="11 14" id="KW-0482">Metalloprotease</keyword>
<keyword evidence="4 14" id="KW-0812">Transmembrane</keyword>
<dbReference type="PATRIC" id="fig|1618448.3.peg.1200"/>
<dbReference type="PANTHER" id="PTHR23076:SF97">
    <property type="entry name" value="ATP-DEPENDENT ZINC METALLOPROTEASE YME1L1"/>
    <property type="match status" value="1"/>
</dbReference>
<dbReference type="GO" id="GO:0005524">
    <property type="term" value="F:ATP binding"/>
    <property type="evidence" value="ECO:0007669"/>
    <property type="project" value="UniProtKB-UniRule"/>
</dbReference>
<evidence type="ECO:0000259" key="18">
    <source>
        <dbReference type="SMART" id="SM00382"/>
    </source>
</evidence>
<keyword evidence="3 14" id="KW-0645">Protease</keyword>
<dbReference type="PANTHER" id="PTHR23076">
    <property type="entry name" value="METALLOPROTEASE M41 FTSH"/>
    <property type="match status" value="1"/>
</dbReference>
<gene>
    <name evidence="14" type="primary">ftsH</name>
    <name evidence="19" type="ORF">UY48_C0054G0002</name>
</gene>
<evidence type="ECO:0000256" key="10">
    <source>
        <dbReference type="ARBA" id="ARBA00022989"/>
    </source>
</evidence>
<dbReference type="CDD" id="cd19501">
    <property type="entry name" value="RecA-like_FtsH"/>
    <property type="match status" value="1"/>
</dbReference>
<dbReference type="InterPro" id="IPR005936">
    <property type="entry name" value="FtsH"/>
</dbReference>
<proteinExistence type="inferred from homology"/>
<evidence type="ECO:0000256" key="6">
    <source>
        <dbReference type="ARBA" id="ARBA00022741"/>
    </source>
</evidence>
<keyword evidence="5 14" id="KW-0479">Metal-binding</keyword>
<evidence type="ECO:0000256" key="4">
    <source>
        <dbReference type="ARBA" id="ARBA00022692"/>
    </source>
</evidence>
<evidence type="ECO:0000256" key="8">
    <source>
        <dbReference type="ARBA" id="ARBA00022833"/>
    </source>
</evidence>
<organism evidence="19 20">
    <name type="scientific">Candidatus Gottesmanbacteria bacterium GW2011_GWB1_49_7</name>
    <dbReference type="NCBI Taxonomy" id="1618448"/>
    <lineage>
        <taxon>Bacteria</taxon>
        <taxon>Candidatus Gottesmaniibacteriota</taxon>
    </lineage>
</organism>
<evidence type="ECO:0000256" key="13">
    <source>
        <dbReference type="ARBA" id="ARBA00061570"/>
    </source>
</evidence>
<keyword evidence="16" id="KW-0175">Coiled coil</keyword>
<dbReference type="FunFam" id="3.40.50.300:FF:000001">
    <property type="entry name" value="ATP-dependent zinc metalloprotease FtsH"/>
    <property type="match status" value="1"/>
</dbReference>
<evidence type="ECO:0000256" key="12">
    <source>
        <dbReference type="ARBA" id="ARBA00023136"/>
    </source>
</evidence>
<evidence type="ECO:0000313" key="20">
    <source>
        <dbReference type="Proteomes" id="UP000034588"/>
    </source>
</evidence>
<name>A0A0G1YTQ1_9BACT</name>
<dbReference type="AlphaFoldDB" id="A0A0G1YTQ1"/>
<feature type="active site" evidence="14">
    <location>
        <position position="456"/>
    </location>
</feature>
<dbReference type="SUPFAM" id="SSF140990">
    <property type="entry name" value="FtsH protease domain-like"/>
    <property type="match status" value="1"/>
</dbReference>
<evidence type="ECO:0000256" key="5">
    <source>
        <dbReference type="ARBA" id="ARBA00022723"/>
    </source>
</evidence>
<dbReference type="Pfam" id="PF00004">
    <property type="entry name" value="AAA"/>
    <property type="match status" value="1"/>
</dbReference>
<accession>A0A0G1YTQ1</accession>
<dbReference type="InterPro" id="IPR027417">
    <property type="entry name" value="P-loop_NTPase"/>
</dbReference>
<dbReference type="NCBIfam" id="TIGR01241">
    <property type="entry name" value="FtsH_fam"/>
    <property type="match status" value="1"/>
</dbReference>
<dbReference type="Pfam" id="PF01434">
    <property type="entry name" value="Peptidase_M41"/>
    <property type="match status" value="1"/>
</dbReference>
<feature type="coiled-coil region" evidence="16">
    <location>
        <begin position="595"/>
        <end position="622"/>
    </location>
</feature>
<evidence type="ECO:0000256" key="2">
    <source>
        <dbReference type="ARBA" id="ARBA00010044"/>
    </source>
</evidence>
<dbReference type="Proteomes" id="UP000034588">
    <property type="component" value="Unassembled WGS sequence"/>
</dbReference>
<comment type="cofactor">
    <cofactor evidence="14">
        <name>Zn(2+)</name>
        <dbReference type="ChEBI" id="CHEBI:29105"/>
    </cofactor>
    <text evidence="14">Binds 1 zinc ion per subunit.</text>
</comment>
<evidence type="ECO:0000256" key="14">
    <source>
        <dbReference type="HAMAP-Rule" id="MF_01458"/>
    </source>
</evidence>
<evidence type="ECO:0000256" key="1">
    <source>
        <dbReference type="ARBA" id="ARBA00004370"/>
    </source>
</evidence>
<keyword evidence="7 14" id="KW-0378">Hydrolase</keyword>
<protein>
    <recommendedName>
        <fullName evidence="14">ATP-dependent zinc metalloprotease FtsH</fullName>
        <ecNumber evidence="14">3.4.24.-</ecNumber>
    </recommendedName>
</protein>
<evidence type="ECO:0000256" key="9">
    <source>
        <dbReference type="ARBA" id="ARBA00022840"/>
    </source>
</evidence>
<dbReference type="HAMAP" id="MF_01458">
    <property type="entry name" value="FtsH"/>
    <property type="match status" value="1"/>
</dbReference>
<dbReference type="FunFam" id="1.20.58.760:FF:000001">
    <property type="entry name" value="ATP-dependent zinc metalloprotease FtsH"/>
    <property type="match status" value="1"/>
</dbReference>
<dbReference type="FunFam" id="1.10.8.60:FF:000001">
    <property type="entry name" value="ATP-dependent zinc metalloprotease FtsH"/>
    <property type="match status" value="1"/>
</dbReference>
<dbReference type="InterPro" id="IPR037219">
    <property type="entry name" value="Peptidase_M41-like"/>
</dbReference>
<dbReference type="GO" id="GO:0008270">
    <property type="term" value="F:zinc ion binding"/>
    <property type="evidence" value="ECO:0007669"/>
    <property type="project" value="UniProtKB-UniRule"/>
</dbReference>
<evidence type="ECO:0000256" key="7">
    <source>
        <dbReference type="ARBA" id="ARBA00022801"/>
    </source>
</evidence>
<comment type="subunit">
    <text evidence="14">Homohexamer.</text>
</comment>
<dbReference type="GO" id="GO:0016887">
    <property type="term" value="F:ATP hydrolysis activity"/>
    <property type="evidence" value="ECO:0007669"/>
    <property type="project" value="UniProtKB-UniRule"/>
</dbReference>
<feature type="binding site" evidence="14">
    <location>
        <position position="455"/>
    </location>
    <ligand>
        <name>Zn(2+)</name>
        <dbReference type="ChEBI" id="CHEBI:29105"/>
        <note>catalytic</note>
    </ligand>
</feature>
<dbReference type="SMART" id="SM00382">
    <property type="entry name" value="AAA"/>
    <property type="match status" value="1"/>
</dbReference>
<dbReference type="EMBL" id="LCQD01000054">
    <property type="protein sequence ID" value="KKW09739.1"/>
    <property type="molecule type" value="Genomic_DNA"/>
</dbReference>
<feature type="binding site" evidence="14">
    <location>
        <position position="459"/>
    </location>
    <ligand>
        <name>Zn(2+)</name>
        <dbReference type="ChEBI" id="CHEBI:29105"/>
        <note>catalytic</note>
    </ligand>
</feature>
<evidence type="ECO:0000313" key="19">
    <source>
        <dbReference type="EMBL" id="KKW09739.1"/>
    </source>
</evidence>
<evidence type="ECO:0000256" key="15">
    <source>
        <dbReference type="RuleBase" id="RU003651"/>
    </source>
</evidence>
<reference evidence="19 20" key="1">
    <citation type="journal article" date="2015" name="Nature">
        <title>rRNA introns, odd ribosomes, and small enigmatic genomes across a large radiation of phyla.</title>
        <authorList>
            <person name="Brown C.T."/>
            <person name="Hug L.A."/>
            <person name="Thomas B.C."/>
            <person name="Sharon I."/>
            <person name="Castelle C.J."/>
            <person name="Singh A."/>
            <person name="Wilkins M.J."/>
            <person name="Williams K.H."/>
            <person name="Banfield J.F."/>
        </authorList>
    </citation>
    <scope>NUCLEOTIDE SEQUENCE [LARGE SCALE GENOMIC DNA]</scope>
</reference>
<sequence>MADKSHPKQLKKNGSPRGGAGPPRPNGRRGKIWMFQLNFNLKNVFIGLFILFILFSLLGSLGNQEASLPQKPLSTIINDVKSGSVAKIEVEEEKLLVAYKNGDKAISHKEPQESLYKLLEGAQVDPKSVEIQVKDLSVGQLWLGIISNVLPLVLTVLFFLFLFRQARGAQDNLFSFGQSKARIWNRDLPKVTFADVAGVDEAKKELEEVVDFLKNPTKYKALGARTPKGVILVGPSGTGKTLLAKAMAGEAKTAFYSIAGSEFMEMLVGVGAARVRDLFAQAKKNAPAIIFIDEIDAIGRMRSVGIMGGHDEREQTLNQILVEMDGFEPNTAVLIVAATNRGDLLDPALLRPGRFDRRVMLDLPDMTGRKAILAIHAKGKPFTSAVDWDKVSKRTVGFSGADIENMLNEAAIQAARGNKKEIDMADLEEAATKVKLGPEKKRLQTDTDRKMTAYHEAGHAIVNYFSPHLDPVHRISIVSRGMALGFTMSPPEKDRLHETRSRLIDQIAMTMGGRAAEQLIFNEMTSGAANDIDQATRIARYMVMEFGMSDLGPINFGPQMDVTEWGKSFMEASQISPEMLSKIDTEIQKFLNEGYKKAAEILKKHRKELDRIAEELKKKETIEGDEFAALMGGPKKTPAAN</sequence>
<comment type="caution">
    <text evidence="19">The sequence shown here is derived from an EMBL/GenBank/DDBJ whole genome shotgun (WGS) entry which is preliminary data.</text>
</comment>
<dbReference type="EC" id="3.4.24.-" evidence="14"/>
<keyword evidence="9 14" id="KW-0067">ATP-binding</keyword>
<feature type="transmembrane region" description="Helical" evidence="14">
    <location>
        <begin position="44"/>
        <end position="62"/>
    </location>
</feature>
<dbReference type="GO" id="GO:0030163">
    <property type="term" value="P:protein catabolic process"/>
    <property type="evidence" value="ECO:0007669"/>
    <property type="project" value="UniProtKB-UniRule"/>
</dbReference>
<feature type="transmembrane region" description="Helical" evidence="14">
    <location>
        <begin position="141"/>
        <end position="163"/>
    </location>
</feature>
<comment type="similarity">
    <text evidence="15">Belongs to the AAA ATPase family.</text>
</comment>
<dbReference type="Gene3D" id="3.40.50.300">
    <property type="entry name" value="P-loop containing nucleotide triphosphate hydrolases"/>
    <property type="match status" value="1"/>
</dbReference>
<feature type="binding site" evidence="14">
    <location>
        <position position="531"/>
    </location>
    <ligand>
        <name>Zn(2+)</name>
        <dbReference type="ChEBI" id="CHEBI:29105"/>
        <note>catalytic</note>
    </ligand>
</feature>
<dbReference type="GO" id="GO:0004222">
    <property type="term" value="F:metalloendopeptidase activity"/>
    <property type="evidence" value="ECO:0007669"/>
    <property type="project" value="InterPro"/>
</dbReference>
<evidence type="ECO:0000256" key="3">
    <source>
        <dbReference type="ARBA" id="ARBA00022670"/>
    </source>
</evidence>
<keyword evidence="12 14" id="KW-0472">Membrane</keyword>
<comment type="similarity">
    <text evidence="2 14">In the C-terminal section; belongs to the peptidase M41 family.</text>
</comment>
<dbReference type="InterPro" id="IPR003960">
    <property type="entry name" value="ATPase_AAA_CS"/>
</dbReference>
<comment type="function">
    <text evidence="14">Acts as a processive, ATP-dependent zinc metallopeptidase for both cytoplasmic and membrane proteins. Plays a role in the quality control of integral membrane proteins.</text>
</comment>
<dbReference type="GO" id="GO:0004176">
    <property type="term" value="F:ATP-dependent peptidase activity"/>
    <property type="evidence" value="ECO:0007669"/>
    <property type="project" value="InterPro"/>
</dbReference>
<dbReference type="SUPFAM" id="SSF52540">
    <property type="entry name" value="P-loop containing nucleoside triphosphate hydrolases"/>
    <property type="match status" value="1"/>
</dbReference>